<dbReference type="EMBL" id="OU342829">
    <property type="protein sequence ID" value="CAG7581310.1"/>
    <property type="molecule type" value="Genomic_DNA"/>
</dbReference>
<sequence>MIREELEKYFYVYETELEELDVQHFEYVMNFDEDKVEDFKKHVIRELRLSKILDGKDVEERVNVIKNLDDSSVIWQCNRRMEWDGSEKPQWGNMDTEDYRSVPSLQPMFHTHTVKLNNKFESENPNDISDHLEEVLINKYRELALINRVKIDEFMRIEPFIVESTDEKRISAKITMAGNIISGNGRIGFGNLIIVNPVTYTKYKHIFENLEKRIFFESKFVDQNEIIVSYNGGDELPQDNFHGVVKLYYREDSYEMPMVKKINHRVEYGTIKVSQSAENFCNIITLV</sequence>
<gene>
    <name evidence="1" type="ORF">SLAVMIC_00779</name>
</gene>
<accession>A0A8D9FRU0</accession>
<proteinExistence type="predicted"/>
<reference evidence="1" key="1">
    <citation type="submission" date="2021-06" db="EMBL/GenBank/DDBJ databases">
        <authorList>
            <person name="Gannon L."/>
            <person name="Redgwell R T."/>
            <person name="Michniewski S."/>
            <person name="Harrison D C."/>
            <person name="Millard A."/>
        </authorList>
    </citation>
    <scope>NUCLEOTIDE SEQUENCE</scope>
</reference>
<protein>
    <submittedName>
        <fullName evidence="1">Uncharacterized protein</fullName>
    </submittedName>
</protein>
<name>A0A8D9FRU0_9VIRU</name>
<organism evidence="1">
    <name type="scientific">uncultured marine phage</name>
    <dbReference type="NCBI Taxonomy" id="707152"/>
    <lineage>
        <taxon>Viruses</taxon>
        <taxon>environmental samples</taxon>
    </lineage>
</organism>
<evidence type="ECO:0000313" key="1">
    <source>
        <dbReference type="EMBL" id="CAG7581310.1"/>
    </source>
</evidence>